<sequence>MVFPEPLPVTHSIESLSPTGRGIRSNGLGEWLDTRYDLETYIIRLYKKNKVHHEALEKVKQDKNIAESTRKRLVTEIGVKIRHTQSKMDNSIEVLTRVYDVLKYRGICVISIQSVLDRLD</sequence>
<name>A0A317SST6_9PEZI</name>
<reference evidence="1 2" key="1">
    <citation type="submission" date="2018-03" db="EMBL/GenBank/DDBJ databases">
        <title>Genomes of Pezizomycetes fungi and the evolution of truffles.</title>
        <authorList>
            <person name="Murat C."/>
            <person name="Payen T."/>
            <person name="Noel B."/>
            <person name="Kuo A."/>
            <person name="Martin F.M."/>
        </authorList>
    </citation>
    <scope>NUCLEOTIDE SEQUENCE [LARGE SCALE GENOMIC DNA]</scope>
    <source>
        <strain evidence="1">091103-1</strain>
    </source>
</reference>
<comment type="caution">
    <text evidence="1">The sequence shown here is derived from an EMBL/GenBank/DDBJ whole genome shotgun (WGS) entry which is preliminary data.</text>
</comment>
<dbReference type="Proteomes" id="UP000246991">
    <property type="component" value="Unassembled WGS sequence"/>
</dbReference>
<keyword evidence="2" id="KW-1185">Reference proteome</keyword>
<evidence type="ECO:0000313" key="2">
    <source>
        <dbReference type="Proteomes" id="UP000246991"/>
    </source>
</evidence>
<gene>
    <name evidence="1" type="ORF">C7212DRAFT_314256</name>
</gene>
<evidence type="ECO:0000313" key="1">
    <source>
        <dbReference type="EMBL" id="PWW77438.1"/>
    </source>
</evidence>
<accession>A0A317SST6</accession>
<protein>
    <submittedName>
        <fullName evidence="1">Uncharacterized protein</fullName>
    </submittedName>
</protein>
<proteinExistence type="predicted"/>
<organism evidence="1 2">
    <name type="scientific">Tuber magnatum</name>
    <name type="common">white Piedmont truffle</name>
    <dbReference type="NCBI Taxonomy" id="42249"/>
    <lineage>
        <taxon>Eukaryota</taxon>
        <taxon>Fungi</taxon>
        <taxon>Dikarya</taxon>
        <taxon>Ascomycota</taxon>
        <taxon>Pezizomycotina</taxon>
        <taxon>Pezizomycetes</taxon>
        <taxon>Pezizales</taxon>
        <taxon>Tuberaceae</taxon>
        <taxon>Tuber</taxon>
    </lineage>
</organism>
<dbReference type="EMBL" id="PYWC01000022">
    <property type="protein sequence ID" value="PWW77438.1"/>
    <property type="molecule type" value="Genomic_DNA"/>
</dbReference>
<dbReference type="AlphaFoldDB" id="A0A317SST6"/>